<dbReference type="PANTHER" id="PTHR36558">
    <property type="entry name" value="GLR1098 PROTEIN"/>
    <property type="match status" value="1"/>
</dbReference>
<dbReference type="Pfam" id="PF05685">
    <property type="entry name" value="Uma2"/>
    <property type="match status" value="1"/>
</dbReference>
<evidence type="ECO:0000313" key="3">
    <source>
        <dbReference type="Proteomes" id="UP001055102"/>
    </source>
</evidence>
<reference evidence="2" key="1">
    <citation type="journal article" date="2021" name="Front. Microbiol.">
        <title>Comprehensive Comparative Genomics and Phenotyping of Methylobacterium Species.</title>
        <authorList>
            <person name="Alessa O."/>
            <person name="Ogura Y."/>
            <person name="Fujitani Y."/>
            <person name="Takami H."/>
            <person name="Hayashi T."/>
            <person name="Sahin N."/>
            <person name="Tani A."/>
        </authorList>
    </citation>
    <scope>NUCLEOTIDE SEQUENCE</scope>
    <source>
        <strain evidence="2">LMG 23639</strain>
    </source>
</reference>
<dbReference type="RefSeq" id="WP_238275593.1">
    <property type="nucleotide sequence ID" value="NZ_BPQR01000034.1"/>
</dbReference>
<organism evidence="2 3">
    <name type="scientific">Methylobacterium jeotgali</name>
    <dbReference type="NCBI Taxonomy" id="381630"/>
    <lineage>
        <taxon>Bacteria</taxon>
        <taxon>Pseudomonadati</taxon>
        <taxon>Pseudomonadota</taxon>
        <taxon>Alphaproteobacteria</taxon>
        <taxon>Hyphomicrobiales</taxon>
        <taxon>Methylobacteriaceae</taxon>
        <taxon>Methylobacterium</taxon>
    </lineage>
</organism>
<keyword evidence="3" id="KW-1185">Reference proteome</keyword>
<dbReference type="PANTHER" id="PTHR36558:SF1">
    <property type="entry name" value="RESTRICTION ENDONUCLEASE DOMAIN-CONTAINING PROTEIN-RELATED"/>
    <property type="match status" value="1"/>
</dbReference>
<dbReference type="CDD" id="cd06260">
    <property type="entry name" value="DUF820-like"/>
    <property type="match status" value="1"/>
</dbReference>
<sequence>MAEPAARHMTPEEFFQWQLGQDGLYELVDGVPVPHVKMMTGASAQHDRATVNIIAALHPQLRGSGCRPTTDDIALRTSIATLRRPDITVECGELVRDTYENRSPRLVVEVLSPSTSSVDRFRKLDEYRRHPSLRCIMLVETRFPSVLLYRRVGEIWEAETYEAMTDAVDLPEIGARLALADIYDDVAFEAGRAPA</sequence>
<evidence type="ECO:0000313" key="2">
    <source>
        <dbReference type="EMBL" id="GJE06733.1"/>
    </source>
</evidence>
<dbReference type="InterPro" id="IPR008538">
    <property type="entry name" value="Uma2"/>
</dbReference>
<comment type="caution">
    <text evidence="2">The sequence shown here is derived from an EMBL/GenBank/DDBJ whole genome shotgun (WGS) entry which is preliminary data.</text>
</comment>
<dbReference type="InterPro" id="IPR011335">
    <property type="entry name" value="Restrct_endonuc-II-like"/>
</dbReference>
<evidence type="ECO:0000259" key="1">
    <source>
        <dbReference type="Pfam" id="PF05685"/>
    </source>
</evidence>
<dbReference type="InterPro" id="IPR012296">
    <property type="entry name" value="Nuclease_put_TT1808"/>
</dbReference>
<protein>
    <recommendedName>
        <fullName evidence="1">Putative restriction endonuclease domain-containing protein</fullName>
    </recommendedName>
</protein>
<proteinExistence type="predicted"/>
<dbReference type="Proteomes" id="UP001055102">
    <property type="component" value="Unassembled WGS sequence"/>
</dbReference>
<dbReference type="SUPFAM" id="SSF52980">
    <property type="entry name" value="Restriction endonuclease-like"/>
    <property type="match status" value="1"/>
</dbReference>
<feature type="domain" description="Putative restriction endonuclease" evidence="1">
    <location>
        <begin position="11"/>
        <end position="173"/>
    </location>
</feature>
<name>A0ABQ4SW76_9HYPH</name>
<dbReference type="Gene3D" id="3.90.1570.10">
    <property type="entry name" value="tt1808, chain A"/>
    <property type="match status" value="1"/>
</dbReference>
<accession>A0ABQ4SW76</accession>
<gene>
    <name evidence="2" type="ORF">AOPFMNJM_2055</name>
</gene>
<reference evidence="2" key="2">
    <citation type="submission" date="2021-08" db="EMBL/GenBank/DDBJ databases">
        <authorList>
            <person name="Tani A."/>
            <person name="Ola A."/>
            <person name="Ogura Y."/>
            <person name="Katsura K."/>
            <person name="Hayashi T."/>
        </authorList>
    </citation>
    <scope>NUCLEOTIDE SEQUENCE</scope>
    <source>
        <strain evidence="2">LMG 23639</strain>
    </source>
</reference>
<dbReference type="EMBL" id="BPQR01000034">
    <property type="protein sequence ID" value="GJE06733.1"/>
    <property type="molecule type" value="Genomic_DNA"/>
</dbReference>